<dbReference type="CDD" id="cd05931">
    <property type="entry name" value="FAAL"/>
    <property type="match status" value="1"/>
</dbReference>
<evidence type="ECO:0000313" key="5">
    <source>
        <dbReference type="Proteomes" id="UP001589610"/>
    </source>
</evidence>
<comment type="similarity">
    <text evidence="1">Belongs to the ATP-dependent AMP-binding enzyme family.</text>
</comment>
<evidence type="ECO:0000256" key="2">
    <source>
        <dbReference type="ARBA" id="ARBA00022598"/>
    </source>
</evidence>
<evidence type="ECO:0000259" key="3">
    <source>
        <dbReference type="Pfam" id="PF00501"/>
    </source>
</evidence>
<dbReference type="InterPro" id="IPR020845">
    <property type="entry name" value="AMP-binding_CS"/>
</dbReference>
<dbReference type="InterPro" id="IPR042099">
    <property type="entry name" value="ANL_N_sf"/>
</dbReference>
<sequence length="569" mass="60574">MSTFDPAPTRDTTIVGALRAAATGPGRDRTLMTMLNSRGDVVERLTAAQLDRRVRGVAARLRAAGVQGDRVLLPAAPGSAFHIGFLACLYAGSIAVPVPEPRAGSGGDRLRSISRDCGTRVMVRPEAEPDGLAGMLVIPVTADEEEVLAEPDPLAFDPGGIAMLQYTSGSTGDPRGVVISHGNLVANQVSLAKRLDVTERTTVVSWLPLFHDMGLCTGLVLPLVSGAGLVRMEPVTFVRDPLTWLRAISAREDVFSAAPDFAYNMCVNGIDEATRASLDLSSWRLAANGSEPVQARTLDRFTEAFAPSGFRPEAFRPGYGMAETTLVVTIAPSLTPVVSLRVDRRLLAEGKVEETDDLDEGLPLVSNGPPTDDAEVRIVDPRTRLELGERTVGEIWVRSPSNGHGYWQRPDASEETFGARLAGADDEKGTHVRSGDLGFLSDGELFVTGRIKDILIIGGINYYPQDAEAVATAAHPAFAHQPAAAWPPAEDEPGVTVVLGTTGQDPEVLRTAVRAAGIAVARVLPAPVSILAVPKGEIPRTTSGKVRRRECAARARSGTLNVLERWSSR</sequence>
<dbReference type="RefSeq" id="WP_344746511.1">
    <property type="nucleotide sequence ID" value="NZ_BAAAWW010000096.1"/>
</dbReference>
<dbReference type="PANTHER" id="PTHR22754:SF32">
    <property type="entry name" value="DISCO-INTERACTING PROTEIN 2"/>
    <property type="match status" value="1"/>
</dbReference>
<accession>A0ABV5T666</accession>
<organism evidence="4 5">
    <name type="scientific">Streptosporangium vulgare</name>
    <dbReference type="NCBI Taxonomy" id="46190"/>
    <lineage>
        <taxon>Bacteria</taxon>
        <taxon>Bacillati</taxon>
        <taxon>Actinomycetota</taxon>
        <taxon>Actinomycetes</taxon>
        <taxon>Streptosporangiales</taxon>
        <taxon>Streptosporangiaceae</taxon>
        <taxon>Streptosporangium</taxon>
    </lineage>
</organism>
<dbReference type="InterPro" id="IPR045851">
    <property type="entry name" value="AMP-bd_C_sf"/>
</dbReference>
<protein>
    <submittedName>
        <fullName evidence="4">Fatty acyl-AMP ligase</fullName>
    </submittedName>
</protein>
<dbReference type="Pfam" id="PF00501">
    <property type="entry name" value="AMP-binding"/>
    <property type="match status" value="1"/>
</dbReference>
<evidence type="ECO:0000256" key="1">
    <source>
        <dbReference type="ARBA" id="ARBA00006432"/>
    </source>
</evidence>
<dbReference type="PANTHER" id="PTHR22754">
    <property type="entry name" value="DISCO-INTERACTING PROTEIN 2 DIP2 -RELATED"/>
    <property type="match status" value="1"/>
</dbReference>
<dbReference type="Proteomes" id="UP001589610">
    <property type="component" value="Unassembled WGS sequence"/>
</dbReference>
<comment type="caution">
    <text evidence="4">The sequence shown here is derived from an EMBL/GenBank/DDBJ whole genome shotgun (WGS) entry which is preliminary data.</text>
</comment>
<dbReference type="Gene3D" id="3.30.300.30">
    <property type="match status" value="1"/>
</dbReference>
<keyword evidence="5" id="KW-1185">Reference proteome</keyword>
<proteinExistence type="inferred from homology"/>
<dbReference type="PROSITE" id="PS00455">
    <property type="entry name" value="AMP_BINDING"/>
    <property type="match status" value="1"/>
</dbReference>
<keyword evidence="2 4" id="KW-0436">Ligase</keyword>
<dbReference type="GO" id="GO:0016874">
    <property type="term" value="F:ligase activity"/>
    <property type="evidence" value="ECO:0007669"/>
    <property type="project" value="UniProtKB-KW"/>
</dbReference>
<dbReference type="InterPro" id="IPR040097">
    <property type="entry name" value="FAAL/FAAC"/>
</dbReference>
<evidence type="ECO:0000313" key="4">
    <source>
        <dbReference type="EMBL" id="MFB9674571.1"/>
    </source>
</evidence>
<name>A0ABV5T666_9ACTN</name>
<dbReference type="Gene3D" id="3.40.50.12780">
    <property type="entry name" value="N-terminal domain of ligase-like"/>
    <property type="match status" value="1"/>
</dbReference>
<gene>
    <name evidence="4" type="ORF">ACFFRH_03645</name>
</gene>
<dbReference type="EMBL" id="JBHMBS010000001">
    <property type="protein sequence ID" value="MFB9674571.1"/>
    <property type="molecule type" value="Genomic_DNA"/>
</dbReference>
<feature type="domain" description="AMP-dependent synthetase/ligase" evidence="3">
    <location>
        <begin position="28"/>
        <end position="407"/>
    </location>
</feature>
<dbReference type="SUPFAM" id="SSF56801">
    <property type="entry name" value="Acetyl-CoA synthetase-like"/>
    <property type="match status" value="1"/>
</dbReference>
<dbReference type="InterPro" id="IPR000873">
    <property type="entry name" value="AMP-dep_synth/lig_dom"/>
</dbReference>
<reference evidence="4 5" key="1">
    <citation type="submission" date="2024-09" db="EMBL/GenBank/DDBJ databases">
        <authorList>
            <person name="Sun Q."/>
            <person name="Mori K."/>
        </authorList>
    </citation>
    <scope>NUCLEOTIDE SEQUENCE [LARGE SCALE GENOMIC DNA]</scope>
    <source>
        <strain evidence="4 5">JCM 3028</strain>
    </source>
</reference>